<organism evidence="2 3">
    <name type="scientific">Punica granatum</name>
    <name type="common">Pomegranate</name>
    <dbReference type="NCBI Taxonomy" id="22663"/>
    <lineage>
        <taxon>Eukaryota</taxon>
        <taxon>Viridiplantae</taxon>
        <taxon>Streptophyta</taxon>
        <taxon>Embryophyta</taxon>
        <taxon>Tracheophyta</taxon>
        <taxon>Spermatophyta</taxon>
        <taxon>Magnoliopsida</taxon>
        <taxon>eudicotyledons</taxon>
        <taxon>Gunneridae</taxon>
        <taxon>Pentapetalae</taxon>
        <taxon>rosids</taxon>
        <taxon>malvids</taxon>
        <taxon>Myrtales</taxon>
        <taxon>Lythraceae</taxon>
        <taxon>Punica</taxon>
    </lineage>
</organism>
<sequence>GARGLGRYTTAGRTKGASKTAAREAGSGRRTVHPVVGCRPRVRQLPAPGAGDEDEQRPSPASFPLFRVR</sequence>
<evidence type="ECO:0000256" key="1">
    <source>
        <dbReference type="SAM" id="MobiDB-lite"/>
    </source>
</evidence>
<proteinExistence type="predicted"/>
<keyword evidence="3" id="KW-1185">Reference proteome</keyword>
<evidence type="ECO:0000313" key="2">
    <source>
        <dbReference type="EMBL" id="PKI26398.1"/>
    </source>
</evidence>
<feature type="non-terminal residue" evidence="2">
    <location>
        <position position="1"/>
    </location>
</feature>
<reference evidence="2 3" key="1">
    <citation type="submission" date="2017-11" db="EMBL/GenBank/DDBJ databases">
        <title>De-novo sequencing of pomegranate (Punica granatum L.) genome.</title>
        <authorList>
            <person name="Akparov Z."/>
            <person name="Amiraslanov A."/>
            <person name="Hajiyeva S."/>
            <person name="Abbasov M."/>
            <person name="Kaur K."/>
            <person name="Hamwieh A."/>
            <person name="Solovyev V."/>
            <person name="Salamov A."/>
            <person name="Braich B."/>
            <person name="Kosarev P."/>
            <person name="Mahmoud A."/>
            <person name="Hajiyev E."/>
            <person name="Babayeva S."/>
            <person name="Izzatullayeva V."/>
            <person name="Mammadov A."/>
            <person name="Mammadov A."/>
            <person name="Sharifova S."/>
            <person name="Ojaghi J."/>
            <person name="Eynullazada K."/>
            <person name="Bayramov B."/>
            <person name="Abdulazimova A."/>
            <person name="Shahmuradov I."/>
        </authorList>
    </citation>
    <scope>NUCLEOTIDE SEQUENCE [LARGE SCALE GENOMIC DNA]</scope>
    <source>
        <strain evidence="3">cv. AG2017</strain>
        <tissue evidence="2">Leaf</tissue>
    </source>
</reference>
<dbReference type="Proteomes" id="UP000233551">
    <property type="component" value="Unassembled WGS sequence"/>
</dbReference>
<dbReference type="AlphaFoldDB" id="A0A2I0HH69"/>
<protein>
    <submittedName>
        <fullName evidence="2">Uncharacterized protein</fullName>
    </submittedName>
</protein>
<name>A0A2I0HH69_PUNGR</name>
<comment type="caution">
    <text evidence="2">The sequence shown here is derived from an EMBL/GenBank/DDBJ whole genome shotgun (WGS) entry which is preliminary data.</text>
</comment>
<accession>A0A2I0HH69</accession>
<gene>
    <name evidence="2" type="ORF">CRG98_048913</name>
</gene>
<dbReference type="EMBL" id="PGOL01029988">
    <property type="protein sequence ID" value="PKI26398.1"/>
    <property type="molecule type" value="Genomic_DNA"/>
</dbReference>
<evidence type="ECO:0000313" key="3">
    <source>
        <dbReference type="Proteomes" id="UP000233551"/>
    </source>
</evidence>
<feature type="region of interest" description="Disordered" evidence="1">
    <location>
        <begin position="1"/>
        <end position="69"/>
    </location>
</feature>